<feature type="domain" description="Gamma-glutamylcyclotransferase AIG2-like" evidence="4">
    <location>
        <begin position="35"/>
        <end position="162"/>
    </location>
</feature>
<comment type="similarity">
    <text evidence="1 3">Belongs to the gamma-glutamylcyclotransferase family.</text>
</comment>
<dbReference type="GO" id="GO:0005829">
    <property type="term" value="C:cytosol"/>
    <property type="evidence" value="ECO:0007669"/>
    <property type="project" value="TreeGrafter"/>
</dbReference>
<comment type="caution">
    <text evidence="5">The sequence shown here is derived from an EMBL/GenBank/DDBJ whole genome shotgun (WGS) entry which is preliminary data.</text>
</comment>
<keyword evidence="6" id="KW-1185">Reference proteome</keyword>
<evidence type="ECO:0000313" key="6">
    <source>
        <dbReference type="Proteomes" id="UP000762676"/>
    </source>
</evidence>
<dbReference type="InterPro" id="IPR009288">
    <property type="entry name" value="AIG2-like_dom"/>
</dbReference>
<protein>
    <recommendedName>
        <fullName evidence="3">Gamma-glutamylcyclotransferase family protein</fullName>
    </recommendedName>
</protein>
<evidence type="ECO:0000256" key="3">
    <source>
        <dbReference type="RuleBase" id="RU367036"/>
    </source>
</evidence>
<dbReference type="PANTHER" id="PTHR12510:SF4">
    <property type="entry name" value="GAMMA-GLUTAMYLAMINECYCLOTRANSFERASE"/>
    <property type="match status" value="1"/>
</dbReference>
<gene>
    <name evidence="5" type="ORF">ElyMa_004438900</name>
</gene>
<dbReference type="Gene3D" id="3.10.490.10">
    <property type="entry name" value="Gamma-glutamyl cyclotransferase-like"/>
    <property type="match status" value="1"/>
</dbReference>
<dbReference type="Pfam" id="PF06094">
    <property type="entry name" value="GGACT"/>
    <property type="match status" value="1"/>
</dbReference>
<evidence type="ECO:0000256" key="1">
    <source>
        <dbReference type="ARBA" id="ARBA00008861"/>
    </source>
</evidence>
<dbReference type="EMBL" id="BMAT01008952">
    <property type="protein sequence ID" value="GFR95848.1"/>
    <property type="molecule type" value="Genomic_DNA"/>
</dbReference>
<proteinExistence type="inferred from homology"/>
<evidence type="ECO:0000313" key="5">
    <source>
        <dbReference type="EMBL" id="GFR95848.1"/>
    </source>
</evidence>
<dbReference type="CDD" id="cd06661">
    <property type="entry name" value="GGCT_like"/>
    <property type="match status" value="1"/>
</dbReference>
<feature type="active site" description="Proton acceptor" evidence="2">
    <location>
        <position position="115"/>
    </location>
</feature>
<evidence type="ECO:0000259" key="4">
    <source>
        <dbReference type="Pfam" id="PF06094"/>
    </source>
</evidence>
<evidence type="ECO:0000256" key="2">
    <source>
        <dbReference type="PIRSR" id="PIRSR639126-1"/>
    </source>
</evidence>
<dbReference type="Proteomes" id="UP000762676">
    <property type="component" value="Unassembled WGS sequence"/>
</dbReference>
<dbReference type="PANTHER" id="PTHR12510">
    <property type="entry name" value="TROPONIN C-AKIN-1 PROTEIN"/>
    <property type="match status" value="1"/>
</dbReference>
<dbReference type="InterPro" id="IPR013024">
    <property type="entry name" value="GGCT-like"/>
</dbReference>
<accession>A0AAV4HD30</accession>
<organism evidence="5 6">
    <name type="scientific">Elysia marginata</name>
    <dbReference type="NCBI Taxonomy" id="1093978"/>
    <lineage>
        <taxon>Eukaryota</taxon>
        <taxon>Metazoa</taxon>
        <taxon>Spiralia</taxon>
        <taxon>Lophotrochozoa</taxon>
        <taxon>Mollusca</taxon>
        <taxon>Gastropoda</taxon>
        <taxon>Heterobranchia</taxon>
        <taxon>Euthyneura</taxon>
        <taxon>Panpulmonata</taxon>
        <taxon>Sacoglossa</taxon>
        <taxon>Placobranchoidea</taxon>
        <taxon>Plakobranchidae</taxon>
        <taxon>Elysia</taxon>
    </lineage>
</organism>
<dbReference type="SUPFAM" id="SSF110857">
    <property type="entry name" value="Gamma-glutamyl cyclotransferase-like"/>
    <property type="match status" value="1"/>
</dbReference>
<dbReference type="AlphaFoldDB" id="A0AAV4HD30"/>
<sequence>MYVLLRNLYIDSCPHNSRSSAHTAMSGSSAGRYLIFVYGTLKTGQPNHYLFTDSTFSKGTATLLGTGETSEKYPLVVSSDNHLPFLLRADGRGENVEGEIYEIDGPKLDWLDEFESHPDFYRRELTDIRLKDGTVHFCDKGITAGGVCECWVYFLSEYKPEMLLLKMLKSYSSWSPDHLPYNERCEFFSTQ</sequence>
<name>A0AAV4HD30_9GAST</name>
<dbReference type="InterPro" id="IPR039126">
    <property type="entry name" value="GGACT"/>
</dbReference>
<reference evidence="5 6" key="1">
    <citation type="journal article" date="2021" name="Elife">
        <title>Chloroplast acquisition without the gene transfer in kleptoplastic sea slugs, Plakobranchus ocellatus.</title>
        <authorList>
            <person name="Maeda T."/>
            <person name="Takahashi S."/>
            <person name="Yoshida T."/>
            <person name="Shimamura S."/>
            <person name="Takaki Y."/>
            <person name="Nagai Y."/>
            <person name="Toyoda A."/>
            <person name="Suzuki Y."/>
            <person name="Arimoto A."/>
            <person name="Ishii H."/>
            <person name="Satoh N."/>
            <person name="Nishiyama T."/>
            <person name="Hasebe M."/>
            <person name="Maruyama T."/>
            <person name="Minagawa J."/>
            <person name="Obokata J."/>
            <person name="Shigenobu S."/>
        </authorList>
    </citation>
    <scope>NUCLEOTIDE SEQUENCE [LARGE SCALE GENOMIC DNA]</scope>
</reference>
<dbReference type="GO" id="GO:0061929">
    <property type="term" value="F:gamma-glutamylaminecyclotransferase activity"/>
    <property type="evidence" value="ECO:0007669"/>
    <property type="project" value="InterPro"/>
</dbReference>
<dbReference type="InterPro" id="IPR036568">
    <property type="entry name" value="GGCT-like_sf"/>
</dbReference>